<dbReference type="GO" id="GO:0003964">
    <property type="term" value="F:RNA-directed DNA polymerase activity"/>
    <property type="evidence" value="ECO:0007669"/>
    <property type="project" value="UniProtKB-KW"/>
</dbReference>
<keyword evidence="4" id="KW-0511">Multifunctional enzyme</keyword>
<keyword evidence="9" id="KW-0808">Transferase</keyword>
<protein>
    <submittedName>
        <fullName evidence="9">Reverse transcriptase domain-containing protein</fullName>
    </submittedName>
</protein>
<dbReference type="PANTHER" id="PTHR37984:SF5">
    <property type="entry name" value="PROTEIN NYNRIN-LIKE"/>
    <property type="match status" value="1"/>
</dbReference>
<name>A0A6L2MQV5_TANCI</name>
<dbReference type="Gene3D" id="3.30.420.10">
    <property type="entry name" value="Ribonuclease H-like superfamily/Ribonuclease H"/>
    <property type="match status" value="2"/>
</dbReference>
<evidence type="ECO:0000313" key="9">
    <source>
        <dbReference type="EMBL" id="GEU74725.1"/>
    </source>
</evidence>
<dbReference type="InterPro" id="IPR036397">
    <property type="entry name" value="RNaseH_sf"/>
</dbReference>
<comment type="caution">
    <text evidence="9">The sequence shown here is derived from an EMBL/GenBank/DDBJ whole genome shotgun (WGS) entry which is preliminary data.</text>
</comment>
<dbReference type="InterPro" id="IPR001584">
    <property type="entry name" value="Integrase_cat-core"/>
</dbReference>
<dbReference type="FunFam" id="3.30.70.270:FF:000020">
    <property type="entry name" value="Transposon Tf2-6 polyprotein-like Protein"/>
    <property type="match status" value="1"/>
</dbReference>
<feature type="compositionally biased region" description="Low complexity" evidence="6">
    <location>
        <begin position="945"/>
        <end position="961"/>
    </location>
</feature>
<dbReference type="Pfam" id="PF00078">
    <property type="entry name" value="RVT_1"/>
    <property type="match status" value="2"/>
</dbReference>
<dbReference type="PROSITE" id="PS51081">
    <property type="entry name" value="ZF_SIAH"/>
    <property type="match status" value="1"/>
</dbReference>
<dbReference type="GO" id="GO:0003676">
    <property type="term" value="F:nucleic acid binding"/>
    <property type="evidence" value="ECO:0007669"/>
    <property type="project" value="InterPro"/>
</dbReference>
<feature type="compositionally biased region" description="Basic and acidic residues" evidence="6">
    <location>
        <begin position="113"/>
        <end position="124"/>
    </location>
</feature>
<evidence type="ECO:0000256" key="5">
    <source>
        <dbReference type="PROSITE-ProRule" id="PRU00455"/>
    </source>
</evidence>
<evidence type="ECO:0000256" key="2">
    <source>
        <dbReference type="ARBA" id="ARBA00022771"/>
    </source>
</evidence>
<dbReference type="CDD" id="cd01647">
    <property type="entry name" value="RT_LTR"/>
    <property type="match status" value="1"/>
</dbReference>
<organism evidence="9">
    <name type="scientific">Tanacetum cinerariifolium</name>
    <name type="common">Dalmatian daisy</name>
    <name type="synonym">Chrysanthemum cinerariifolium</name>
    <dbReference type="NCBI Taxonomy" id="118510"/>
    <lineage>
        <taxon>Eukaryota</taxon>
        <taxon>Viridiplantae</taxon>
        <taxon>Streptophyta</taxon>
        <taxon>Embryophyta</taxon>
        <taxon>Tracheophyta</taxon>
        <taxon>Spermatophyta</taxon>
        <taxon>Magnoliopsida</taxon>
        <taxon>eudicotyledons</taxon>
        <taxon>Gunneridae</taxon>
        <taxon>Pentapetalae</taxon>
        <taxon>asterids</taxon>
        <taxon>campanulids</taxon>
        <taxon>Asterales</taxon>
        <taxon>Asteraceae</taxon>
        <taxon>Asteroideae</taxon>
        <taxon>Anthemideae</taxon>
        <taxon>Anthemidinae</taxon>
        <taxon>Tanacetum</taxon>
    </lineage>
</organism>
<dbReference type="Pfam" id="PF17919">
    <property type="entry name" value="RT_RNaseH_2"/>
    <property type="match status" value="1"/>
</dbReference>
<dbReference type="GO" id="GO:0015074">
    <property type="term" value="P:DNA integration"/>
    <property type="evidence" value="ECO:0007669"/>
    <property type="project" value="InterPro"/>
</dbReference>
<keyword evidence="9" id="KW-0548">Nucleotidyltransferase</keyword>
<dbReference type="GO" id="GO:0008270">
    <property type="term" value="F:zinc ion binding"/>
    <property type="evidence" value="ECO:0007669"/>
    <property type="project" value="UniProtKB-KW"/>
</dbReference>
<keyword evidence="1" id="KW-0479">Metal-binding</keyword>
<dbReference type="UniPathway" id="UPA00143"/>
<dbReference type="Pfam" id="PF00665">
    <property type="entry name" value="rve"/>
    <property type="match status" value="1"/>
</dbReference>
<keyword evidence="3" id="KW-0862">Zinc</keyword>
<evidence type="ECO:0000256" key="1">
    <source>
        <dbReference type="ARBA" id="ARBA00022723"/>
    </source>
</evidence>
<dbReference type="InterPro" id="IPR013083">
    <property type="entry name" value="Znf_RING/FYVE/PHD"/>
</dbReference>
<dbReference type="Gene3D" id="3.30.70.270">
    <property type="match status" value="3"/>
</dbReference>
<evidence type="ECO:0000259" key="7">
    <source>
        <dbReference type="PROSITE" id="PS50994"/>
    </source>
</evidence>
<keyword evidence="2 5" id="KW-0863">Zinc-finger</keyword>
<accession>A0A6L2MQV5</accession>
<dbReference type="Gene3D" id="3.30.40.10">
    <property type="entry name" value="Zinc/RING finger domain, C3HC4 (zinc finger)"/>
    <property type="match status" value="1"/>
</dbReference>
<dbReference type="Gene3D" id="3.10.10.10">
    <property type="entry name" value="HIV Type 1 Reverse Transcriptase, subunit A, domain 1"/>
    <property type="match status" value="1"/>
</dbReference>
<dbReference type="PANTHER" id="PTHR37984">
    <property type="entry name" value="PROTEIN CBG26694"/>
    <property type="match status" value="1"/>
</dbReference>
<dbReference type="SUPFAM" id="SSF53098">
    <property type="entry name" value="Ribonuclease H-like"/>
    <property type="match status" value="2"/>
</dbReference>
<dbReference type="EMBL" id="BKCJ010006941">
    <property type="protein sequence ID" value="GEU74725.1"/>
    <property type="molecule type" value="Genomic_DNA"/>
</dbReference>
<dbReference type="GO" id="GO:0016567">
    <property type="term" value="P:protein ubiquitination"/>
    <property type="evidence" value="ECO:0007669"/>
    <property type="project" value="UniProtKB-UniPathway"/>
</dbReference>
<evidence type="ECO:0000259" key="8">
    <source>
        <dbReference type="PROSITE" id="PS51081"/>
    </source>
</evidence>
<proteinExistence type="predicted"/>
<feature type="compositionally biased region" description="Basic and acidic residues" evidence="6">
    <location>
        <begin position="138"/>
        <end position="167"/>
    </location>
</feature>
<feature type="domain" description="SIAH-type" evidence="8">
    <location>
        <begin position="435"/>
        <end position="493"/>
    </location>
</feature>
<dbReference type="InterPro" id="IPR000477">
    <property type="entry name" value="RT_dom"/>
</dbReference>
<dbReference type="InterPro" id="IPR043502">
    <property type="entry name" value="DNA/RNA_pol_sf"/>
</dbReference>
<keyword evidence="9" id="KW-0695">RNA-directed DNA polymerase</keyword>
<feature type="region of interest" description="Disordered" evidence="6">
    <location>
        <begin position="85"/>
        <end position="167"/>
    </location>
</feature>
<gene>
    <name evidence="9" type="ORF">Tci_046703</name>
</gene>
<dbReference type="InterPro" id="IPR013010">
    <property type="entry name" value="Znf_SIAH"/>
</dbReference>
<dbReference type="PROSITE" id="PS50994">
    <property type="entry name" value="INTEGRASE"/>
    <property type="match status" value="1"/>
</dbReference>
<dbReference type="InterPro" id="IPR050951">
    <property type="entry name" value="Retrovirus_Pol_polyprotein"/>
</dbReference>
<reference evidence="9" key="1">
    <citation type="journal article" date="2019" name="Sci. Rep.">
        <title>Draft genome of Tanacetum cinerariifolium, the natural source of mosquito coil.</title>
        <authorList>
            <person name="Yamashiro T."/>
            <person name="Shiraishi A."/>
            <person name="Satake H."/>
            <person name="Nakayama K."/>
        </authorList>
    </citation>
    <scope>NUCLEOTIDE SEQUENCE</scope>
</reference>
<evidence type="ECO:0000256" key="3">
    <source>
        <dbReference type="ARBA" id="ARBA00022833"/>
    </source>
</evidence>
<dbReference type="InterPro" id="IPR012337">
    <property type="entry name" value="RNaseH-like_sf"/>
</dbReference>
<sequence>MTDSQSPKEGVGRVLLEFRVTGPQPWSVASFLPDNGHPSSTILSQIENTSRTVDIKPNKRPRLKKKPYPSSLLEHIFALATQQMSQIRKRSSRKKNLSANSKVPGLEGTANTGREEIQGRTKEEGELEDTVQPPPSPPKKDTKTDKKIEGNDEHPERPLESKPPKKVVIHDDYLDQTVTIEGNLSAECRSRLIEILQKHADAFVWTPADMTEIPCFITEHELKTYPHIEPKKCFLDAYKGYHQIQMTKKNEEKTAFHTDEEVFCYTKIPFRLKNAGATYQRLVDTIFKGKMGRNLEEYVDDMVIKKGKRTYGLPISGQRSRHRRFISGKTGETSPNQLRKQDAQGAKINYPSMEKLVLALVHAARRLRRYFQGHTIKEAPETKTPKVTCYECKEGHKACSSYYEILKNICTICQLPRRNGDGSITVARMASDFVPTLVECKNKQFGCNKTIRPTKKSSHEEKCPQTECFCPFLICNFANSSTNLAYHVRKHHARSVTFFHYRCTFRLEVETNRKHVILQENNEGVIFILNHDVQKHGRVFNVDCIGPPTLNKEFFYELSVVETETTFLSEMWVRMARLLLDPNEIDRNEGSLALDPQTLRDFRFGMIVPNRDTVTIRIVEDREPKPISIVPNHPARVVNILTKPFQNGKLPHKENVLGAYGCILEWDVTPDMSIPNDFRDSLNSNAGGNFLDKMPRECLKIIKSKSKVRQSRAKAIVAKVSTSSSTPAISFEVAELKDMVRALLLDKKNQSSVPAPSSTPAPVKAVEPNCVTYGGAHSYQNYPATNGNVYRDNIQEYVSQAAAANYNQGNPGGNFNQGQLHRPHVNQPPAYEALAYQAPIPQTQSVSITDFESYIKANDAVLRNMQNQGQNLQIQMANLTNMLSKFVSYNTASSSGSGTLPSNTINNPKDDLKGITTRSSVAYQGLTIPIQSKVVKQGIEVTKDQVQTPSSQSTTPVQPSVAQSETQTPVSEPVVAPQRFDESFYEAWDRFNDLLRACPHHGFFELHQLDTFYNALNVNDQDSLNSVAGGNFLDKIPRECLKIIESKSKVRQSRAKAVIANVSKKNQSSALVSSSTPAPVKAVEPSCVTCGGMDVCLALADLGASINLMPFSMWEALSLLELTPTCMTLELADRLVSKPIGIAKGVSFKVEVILNSEPLPPRPNHEQYLPSFKKELKVCKAKIVKSSVDEAPKVELKDLPPHLEYAFLEGDNKLPVIIAKELGDEEKSALIKVLKSHKRAIAWKLSDIQGNEFYCFLDGFSRCMLAIFYDMVEKTMEVFIDDFLVFGNSFENCLSCLDKMLRRCEDTNLSLNWEKSNFMVKEGIVLGHKISKNGIEVDRAKVDVIAKLPHPTTVKGVRSCLGHAGFYRRFILDFSKISRPMTHLLEKNTSFIFSEDCIKAFQTLKKKLTEAPILIAPNWDLPFELMCDASDFAIGVVLGQRHEKHFKPIHYASKTMNDAESNYTTTEKEIFVNYHAGNFIVKGPFPSSQGNKYILEAVDYLSKWVEAKALPTNDARVVCKFLKSLFARFGAPRAIISDCGTHFRNDQFAKVMLKYEVTHHLSIAYYPQSSGQVEVSNHGLKRILERTIAYHPQTSGQVEVSNRGLKRILERTIGENQAFWSDKLDDALWAFRTAYKTSIRCTPYKLVYGKACHLPIELEHKVYWALKQANFDLTVAGDHRKIQLNKLNEIRDHAYENSLIYEKTKKIHDLKIKNRIFNVGDRVLLFNSRLKIFSAKLKTRWSGPFTITKVFPYGTVEISQANGPNFKVNGHRVKHYFGGDVPELVVSDLQTFLSDQ</sequence>
<feature type="region of interest" description="Disordered" evidence="6">
    <location>
        <begin position="943"/>
        <end position="972"/>
    </location>
</feature>
<evidence type="ECO:0000256" key="4">
    <source>
        <dbReference type="ARBA" id="ARBA00023268"/>
    </source>
</evidence>
<feature type="compositionally biased region" description="Basic residues" evidence="6">
    <location>
        <begin position="87"/>
        <end position="96"/>
    </location>
</feature>
<dbReference type="SUPFAM" id="SSF49599">
    <property type="entry name" value="TRAF domain-like"/>
    <property type="match status" value="1"/>
</dbReference>
<dbReference type="InterPro" id="IPR041577">
    <property type="entry name" value="RT_RNaseH_2"/>
</dbReference>
<dbReference type="SUPFAM" id="SSF56672">
    <property type="entry name" value="DNA/RNA polymerases"/>
    <property type="match status" value="2"/>
</dbReference>
<dbReference type="InterPro" id="IPR043128">
    <property type="entry name" value="Rev_trsase/Diguanyl_cyclase"/>
</dbReference>
<feature type="domain" description="Integrase catalytic" evidence="7">
    <location>
        <begin position="1465"/>
        <end position="1651"/>
    </location>
</feature>
<evidence type="ECO:0000256" key="6">
    <source>
        <dbReference type="SAM" id="MobiDB-lite"/>
    </source>
</evidence>